<feature type="compositionally biased region" description="Polar residues" evidence="1">
    <location>
        <begin position="1"/>
        <end position="11"/>
    </location>
</feature>
<evidence type="ECO:0000256" key="1">
    <source>
        <dbReference type="SAM" id="MobiDB-lite"/>
    </source>
</evidence>
<dbReference type="Pfam" id="PF14111">
    <property type="entry name" value="DUF4283"/>
    <property type="match status" value="1"/>
</dbReference>
<protein>
    <recommendedName>
        <fullName evidence="2">DUF4283 domain-containing protein</fullName>
    </recommendedName>
</protein>
<dbReference type="EMBL" id="JBBPBM010000047">
    <property type="protein sequence ID" value="KAK8521569.1"/>
    <property type="molecule type" value="Genomic_DNA"/>
</dbReference>
<feature type="domain" description="DUF4283" evidence="2">
    <location>
        <begin position="109"/>
        <end position="190"/>
    </location>
</feature>
<organism evidence="3 4">
    <name type="scientific">Hibiscus sabdariffa</name>
    <name type="common">roselle</name>
    <dbReference type="NCBI Taxonomy" id="183260"/>
    <lineage>
        <taxon>Eukaryota</taxon>
        <taxon>Viridiplantae</taxon>
        <taxon>Streptophyta</taxon>
        <taxon>Embryophyta</taxon>
        <taxon>Tracheophyta</taxon>
        <taxon>Spermatophyta</taxon>
        <taxon>Magnoliopsida</taxon>
        <taxon>eudicotyledons</taxon>
        <taxon>Gunneridae</taxon>
        <taxon>Pentapetalae</taxon>
        <taxon>rosids</taxon>
        <taxon>malvids</taxon>
        <taxon>Malvales</taxon>
        <taxon>Malvaceae</taxon>
        <taxon>Malvoideae</taxon>
        <taxon>Hibiscus</taxon>
    </lineage>
</organism>
<proteinExistence type="predicted"/>
<accession>A0ABR2CPU7</accession>
<reference evidence="3 4" key="1">
    <citation type="journal article" date="2024" name="G3 (Bethesda)">
        <title>Genome assembly of Hibiscus sabdariffa L. provides insights into metabolisms of medicinal natural products.</title>
        <authorList>
            <person name="Kim T."/>
        </authorList>
    </citation>
    <scope>NUCLEOTIDE SEQUENCE [LARGE SCALE GENOMIC DNA]</scope>
    <source>
        <strain evidence="3">TK-2024</strain>
        <tissue evidence="3">Old leaves</tissue>
    </source>
</reference>
<dbReference type="InterPro" id="IPR025558">
    <property type="entry name" value="DUF4283"/>
</dbReference>
<keyword evidence="4" id="KW-1185">Reference proteome</keyword>
<dbReference type="InterPro" id="IPR040256">
    <property type="entry name" value="At4g02000-like"/>
</dbReference>
<gene>
    <name evidence="3" type="ORF">V6N12_031463</name>
</gene>
<evidence type="ECO:0000313" key="3">
    <source>
        <dbReference type="EMBL" id="KAK8521569.1"/>
    </source>
</evidence>
<dbReference type="PANTHER" id="PTHR31286">
    <property type="entry name" value="GLYCINE-RICH CELL WALL STRUCTURAL PROTEIN 1.8-LIKE"/>
    <property type="match status" value="1"/>
</dbReference>
<comment type="caution">
    <text evidence="3">The sequence shown here is derived from an EMBL/GenBank/DDBJ whole genome shotgun (WGS) entry which is preliminary data.</text>
</comment>
<evidence type="ECO:0000313" key="4">
    <source>
        <dbReference type="Proteomes" id="UP001472677"/>
    </source>
</evidence>
<dbReference type="Proteomes" id="UP001472677">
    <property type="component" value="Unassembled WGS sequence"/>
</dbReference>
<name>A0ABR2CPU7_9ROSI</name>
<sequence>MSSASTHNPKNQCCRDDEPPDIGDPITGGGKDSSSFIPPPDTSAPQPNRPKIFSYKDKLMGNSPIPSADDEIIDEEDIEILEGEVLCSVVDGVVHIDFSDRIRDLTIKSLDQTVVIKLLGQRIGYNTLRNKLYELWKPSQPFRLMDIENDYFLVTFRSHSDLLKVLADGPWTIFGYYLTVEPWSPNFSTSQLHPRKIVAWVRLPGLPVTLYKRNLIREIGESIGPVIKIDFQTESGQRGRFTRMAIFWDIIRKK</sequence>
<feature type="region of interest" description="Disordered" evidence="1">
    <location>
        <begin position="1"/>
        <end position="51"/>
    </location>
</feature>
<dbReference type="PANTHER" id="PTHR31286:SF173">
    <property type="entry name" value="DUF4283 DOMAIN-CONTAINING PROTEIN"/>
    <property type="match status" value="1"/>
</dbReference>
<evidence type="ECO:0000259" key="2">
    <source>
        <dbReference type="Pfam" id="PF14111"/>
    </source>
</evidence>